<keyword evidence="2 6" id="KW-0479">Metal-binding</keyword>
<organism evidence="7 8">
    <name type="scientific">Lepraria neglecta</name>
    <dbReference type="NCBI Taxonomy" id="209136"/>
    <lineage>
        <taxon>Eukaryota</taxon>
        <taxon>Fungi</taxon>
        <taxon>Dikarya</taxon>
        <taxon>Ascomycota</taxon>
        <taxon>Pezizomycotina</taxon>
        <taxon>Lecanoromycetes</taxon>
        <taxon>OSLEUM clade</taxon>
        <taxon>Lecanoromycetidae</taxon>
        <taxon>Lecanorales</taxon>
        <taxon>Lecanorineae</taxon>
        <taxon>Stereocaulaceae</taxon>
        <taxon>Lepraria</taxon>
    </lineage>
</organism>
<evidence type="ECO:0000256" key="6">
    <source>
        <dbReference type="PIRSR" id="PIRSR602401-1"/>
    </source>
</evidence>
<keyword evidence="4 6" id="KW-0408">Iron</keyword>
<dbReference type="InterPro" id="IPR002401">
    <property type="entry name" value="Cyt_P450_E_grp-I"/>
</dbReference>
<keyword evidence="6" id="KW-0349">Heme</keyword>
<dbReference type="GO" id="GO:0005506">
    <property type="term" value="F:iron ion binding"/>
    <property type="evidence" value="ECO:0007669"/>
    <property type="project" value="InterPro"/>
</dbReference>
<evidence type="ECO:0000256" key="5">
    <source>
        <dbReference type="ARBA" id="ARBA00023033"/>
    </source>
</evidence>
<evidence type="ECO:0000256" key="4">
    <source>
        <dbReference type="ARBA" id="ARBA00023004"/>
    </source>
</evidence>
<evidence type="ECO:0000256" key="2">
    <source>
        <dbReference type="ARBA" id="ARBA00022723"/>
    </source>
</evidence>
<evidence type="ECO:0008006" key="9">
    <source>
        <dbReference type="Google" id="ProtNLM"/>
    </source>
</evidence>
<evidence type="ECO:0000313" key="8">
    <source>
        <dbReference type="Proteomes" id="UP001276659"/>
    </source>
</evidence>
<dbReference type="InterPro" id="IPR050364">
    <property type="entry name" value="Cytochrome_P450_fung"/>
</dbReference>
<dbReference type="SUPFAM" id="SSF48264">
    <property type="entry name" value="Cytochrome P450"/>
    <property type="match status" value="1"/>
</dbReference>
<dbReference type="GO" id="GO:0004497">
    <property type="term" value="F:monooxygenase activity"/>
    <property type="evidence" value="ECO:0007669"/>
    <property type="project" value="UniProtKB-KW"/>
</dbReference>
<comment type="cofactor">
    <cofactor evidence="6">
        <name>heme</name>
        <dbReference type="ChEBI" id="CHEBI:30413"/>
    </cofactor>
</comment>
<dbReference type="PANTHER" id="PTHR46300:SF2">
    <property type="entry name" value="CYTOCHROME P450 MONOOXYGENASE ALNH-RELATED"/>
    <property type="match status" value="1"/>
</dbReference>
<keyword evidence="5" id="KW-0503">Monooxygenase</keyword>
<dbReference type="InterPro" id="IPR001128">
    <property type="entry name" value="Cyt_P450"/>
</dbReference>
<evidence type="ECO:0000313" key="7">
    <source>
        <dbReference type="EMBL" id="KAK3174532.1"/>
    </source>
</evidence>
<dbReference type="PRINTS" id="PR00463">
    <property type="entry name" value="EP450I"/>
</dbReference>
<protein>
    <recommendedName>
        <fullName evidence="9">Cytochrome P450</fullName>
    </recommendedName>
</protein>
<dbReference type="InterPro" id="IPR036396">
    <property type="entry name" value="Cyt_P450_sf"/>
</dbReference>
<dbReference type="Proteomes" id="UP001276659">
    <property type="component" value="Unassembled WGS sequence"/>
</dbReference>
<dbReference type="PANTHER" id="PTHR46300">
    <property type="entry name" value="P450, PUTATIVE (EUROFUNG)-RELATED-RELATED"/>
    <property type="match status" value="1"/>
</dbReference>
<dbReference type="GO" id="GO:0020037">
    <property type="term" value="F:heme binding"/>
    <property type="evidence" value="ECO:0007669"/>
    <property type="project" value="InterPro"/>
</dbReference>
<comment type="similarity">
    <text evidence="1">Belongs to the cytochrome P450 family.</text>
</comment>
<evidence type="ECO:0000256" key="1">
    <source>
        <dbReference type="ARBA" id="ARBA00010617"/>
    </source>
</evidence>
<dbReference type="Pfam" id="PF00067">
    <property type="entry name" value="p450"/>
    <property type="match status" value="1"/>
</dbReference>
<evidence type="ECO:0000256" key="3">
    <source>
        <dbReference type="ARBA" id="ARBA00023002"/>
    </source>
</evidence>
<name>A0AAD9ZD01_9LECA</name>
<keyword evidence="8" id="KW-1185">Reference proteome</keyword>
<keyword evidence="3" id="KW-0560">Oxidoreductase</keyword>
<accession>A0AAD9ZD01</accession>
<dbReference type="AlphaFoldDB" id="A0AAD9ZD01"/>
<sequence length="196" mass="21858">MLIGAGADTTASVLQSFFKIMALNPEAVRKAHEGIPHCATKDDVYEGKIIQKGTIVFPNLPALSRNPERYPDAEAFEPDRFKGDDSHAAVSAVSKDHLQRDHFHYGFGRRMCPGVHVAEASLFIVISRLLWAYDIKPKPGHPLDMKDKRMILVWKPKPYEVDIVCRGESYEKLIKQASGEANTGVMSFDDVMMSAV</sequence>
<comment type="caution">
    <text evidence="7">The sequence shown here is derived from an EMBL/GenBank/DDBJ whole genome shotgun (WGS) entry which is preliminary data.</text>
</comment>
<feature type="binding site" description="axial binding residue" evidence="6">
    <location>
        <position position="112"/>
    </location>
    <ligand>
        <name>heme</name>
        <dbReference type="ChEBI" id="CHEBI:30413"/>
    </ligand>
    <ligandPart>
        <name>Fe</name>
        <dbReference type="ChEBI" id="CHEBI:18248"/>
    </ligandPart>
</feature>
<gene>
    <name evidence="7" type="ORF">OEA41_001778</name>
</gene>
<reference evidence="7" key="1">
    <citation type="submission" date="2022-11" db="EMBL/GenBank/DDBJ databases">
        <title>Chromosomal genome sequence assembly and mating type (MAT) locus characterization of the leprose asexual lichenized fungus Lepraria neglecta (Nyl.) Erichsen.</title>
        <authorList>
            <person name="Allen J.L."/>
            <person name="Pfeffer B."/>
        </authorList>
    </citation>
    <scope>NUCLEOTIDE SEQUENCE</scope>
    <source>
        <strain evidence="7">Allen 5258</strain>
    </source>
</reference>
<proteinExistence type="inferred from homology"/>
<dbReference type="Gene3D" id="1.10.630.10">
    <property type="entry name" value="Cytochrome P450"/>
    <property type="match status" value="1"/>
</dbReference>
<dbReference type="EMBL" id="JASNWA010000006">
    <property type="protein sequence ID" value="KAK3174532.1"/>
    <property type="molecule type" value="Genomic_DNA"/>
</dbReference>
<dbReference type="GO" id="GO:0016705">
    <property type="term" value="F:oxidoreductase activity, acting on paired donors, with incorporation or reduction of molecular oxygen"/>
    <property type="evidence" value="ECO:0007669"/>
    <property type="project" value="InterPro"/>
</dbReference>